<evidence type="ECO:0000256" key="2">
    <source>
        <dbReference type="ARBA" id="ARBA00008098"/>
    </source>
</evidence>
<comment type="caution">
    <text evidence="7">The sequence shown here is derived from an EMBL/GenBank/DDBJ whole genome shotgun (WGS) entry which is preliminary data.</text>
</comment>
<evidence type="ECO:0000256" key="5">
    <source>
        <dbReference type="SAM" id="SignalP"/>
    </source>
</evidence>
<dbReference type="InterPro" id="IPR052295">
    <property type="entry name" value="Odorant-binding_protein"/>
</dbReference>
<evidence type="ECO:0000256" key="1">
    <source>
        <dbReference type="ARBA" id="ARBA00004613"/>
    </source>
</evidence>
<comment type="subcellular location">
    <subcellularLocation>
        <location evidence="1">Secreted</location>
    </subcellularLocation>
</comment>
<evidence type="ECO:0000259" key="6">
    <source>
        <dbReference type="Pfam" id="PF22651"/>
    </source>
</evidence>
<dbReference type="EMBL" id="CADEPI010000127">
    <property type="protein sequence ID" value="CAB3376420.1"/>
    <property type="molecule type" value="Genomic_DNA"/>
</dbReference>
<dbReference type="GO" id="GO:0005549">
    <property type="term" value="F:odorant binding"/>
    <property type="evidence" value="ECO:0007669"/>
    <property type="project" value="InterPro"/>
</dbReference>
<keyword evidence="8" id="KW-1185">Reference proteome</keyword>
<feature type="signal peptide" evidence="5">
    <location>
        <begin position="1"/>
        <end position="20"/>
    </location>
</feature>
<dbReference type="PANTHER" id="PTHR21066">
    <property type="entry name" value="ODORANT-BINDING PROTEIN 59A-RELATED"/>
    <property type="match status" value="1"/>
</dbReference>
<feature type="region of interest" description="Disordered" evidence="4">
    <location>
        <begin position="267"/>
        <end position="289"/>
    </location>
</feature>
<dbReference type="InterPro" id="IPR054577">
    <property type="entry name" value="OBP47-like_dom"/>
</dbReference>
<dbReference type="GO" id="GO:0005576">
    <property type="term" value="C:extracellular region"/>
    <property type="evidence" value="ECO:0007669"/>
    <property type="project" value="UniProtKB-SubCell"/>
</dbReference>
<gene>
    <name evidence="7" type="ORF">CLODIP_2_CD03744</name>
</gene>
<feature type="domain" description="OBP47-like" evidence="6">
    <location>
        <begin position="120"/>
        <end position="218"/>
    </location>
</feature>
<sequence>MIRALLLISCIAFNWPQIDAAASKKTKIISDEDRPSCGYRVIKRMENCCSFPDFISTDVFVSCHEGLKIGNPPDQDAETTPTGKKSSKKRVSRQATYKPGWGGGRSLGTYRGGRKSHGQAMCIYECVLRDQKLLKSDGEIDTAAMEKQFVKDIPEDWKSIVQDALRNCSDEYGNVKQSSLPAPIISPSGKSCRFGPTLYMSCFRRYIAVNCPSKYLLKIDSTCPEKKNALKICNPFKVRGSQGEGRKFWSDPEAEIPNEAVQRMQREKIVASPQRKSASFAKGKNRRGG</sequence>
<evidence type="ECO:0000256" key="4">
    <source>
        <dbReference type="SAM" id="MobiDB-lite"/>
    </source>
</evidence>
<dbReference type="Proteomes" id="UP000494165">
    <property type="component" value="Unassembled WGS sequence"/>
</dbReference>
<name>A0A8S1CYI0_9INSE</name>
<keyword evidence="5" id="KW-0732">Signal</keyword>
<keyword evidence="3" id="KW-0964">Secreted</keyword>
<feature type="region of interest" description="Disordered" evidence="4">
    <location>
        <begin position="71"/>
        <end position="103"/>
    </location>
</feature>
<dbReference type="PANTHER" id="PTHR21066:SF15">
    <property type="entry name" value="GH25962P-RELATED"/>
    <property type="match status" value="1"/>
</dbReference>
<organism evidence="7 8">
    <name type="scientific">Cloeon dipterum</name>
    <dbReference type="NCBI Taxonomy" id="197152"/>
    <lineage>
        <taxon>Eukaryota</taxon>
        <taxon>Metazoa</taxon>
        <taxon>Ecdysozoa</taxon>
        <taxon>Arthropoda</taxon>
        <taxon>Hexapoda</taxon>
        <taxon>Insecta</taxon>
        <taxon>Pterygota</taxon>
        <taxon>Palaeoptera</taxon>
        <taxon>Ephemeroptera</taxon>
        <taxon>Pisciforma</taxon>
        <taxon>Baetidae</taxon>
        <taxon>Cloeon</taxon>
    </lineage>
</organism>
<accession>A0A8S1CYI0</accession>
<dbReference type="InterPro" id="IPR036728">
    <property type="entry name" value="PBP_GOBP_sf"/>
</dbReference>
<reference evidence="7 8" key="1">
    <citation type="submission" date="2020-04" db="EMBL/GenBank/DDBJ databases">
        <authorList>
            <person name="Alioto T."/>
            <person name="Alioto T."/>
            <person name="Gomez Garrido J."/>
        </authorList>
    </citation>
    <scope>NUCLEOTIDE SEQUENCE [LARGE SCALE GENOMIC DNA]</scope>
</reference>
<dbReference type="Pfam" id="PF22651">
    <property type="entry name" value="OBP47_like"/>
    <property type="match status" value="1"/>
</dbReference>
<feature type="chain" id="PRO_5035813484" description="OBP47-like domain-containing protein" evidence="5">
    <location>
        <begin position="21"/>
        <end position="289"/>
    </location>
</feature>
<comment type="similarity">
    <text evidence="2">Belongs to the PBP/GOBP family.</text>
</comment>
<dbReference type="SUPFAM" id="SSF47565">
    <property type="entry name" value="Insect pheromone/odorant-binding proteins"/>
    <property type="match status" value="1"/>
</dbReference>
<proteinExistence type="inferred from homology"/>
<evidence type="ECO:0000256" key="3">
    <source>
        <dbReference type="ARBA" id="ARBA00022525"/>
    </source>
</evidence>
<dbReference type="Gene3D" id="1.10.238.270">
    <property type="match status" value="1"/>
</dbReference>
<evidence type="ECO:0000313" key="8">
    <source>
        <dbReference type="Proteomes" id="UP000494165"/>
    </source>
</evidence>
<dbReference type="AlphaFoldDB" id="A0A8S1CYI0"/>
<evidence type="ECO:0000313" key="7">
    <source>
        <dbReference type="EMBL" id="CAB3376420.1"/>
    </source>
</evidence>
<protein>
    <recommendedName>
        <fullName evidence="6">OBP47-like domain-containing protein</fullName>
    </recommendedName>
</protein>